<dbReference type="OrthoDB" id="2014935at2"/>
<feature type="transmembrane region" description="Helical" evidence="1">
    <location>
        <begin position="511"/>
        <end position="534"/>
    </location>
</feature>
<keyword evidence="1" id="KW-0472">Membrane</keyword>
<feature type="transmembrane region" description="Helical" evidence="1">
    <location>
        <begin position="22"/>
        <end position="44"/>
    </location>
</feature>
<feature type="transmembrane region" description="Helical" evidence="1">
    <location>
        <begin position="442"/>
        <end position="463"/>
    </location>
</feature>
<feature type="transmembrane region" description="Helical" evidence="1">
    <location>
        <begin position="84"/>
        <end position="102"/>
    </location>
</feature>
<feature type="transmembrane region" description="Helical" evidence="1">
    <location>
        <begin position="123"/>
        <end position="149"/>
    </location>
</feature>
<keyword evidence="3" id="KW-1185">Reference proteome</keyword>
<sequence length="541" mass="55001">MSAVTGTGRLVRLALRRDRVKLGLWVFGTPLLANALAASIAGIYPGESERVAYARTATSSLVARAFNGPVHGTSLGSVVTTESFLTLSVLAALLSTFAVVRHTRQNEETGRAELLGSAVVGRYALLTAALLVVIGANLLTTVGVAVALVAAGLPVAGSVAAAAAVGSIGISFAAVAGLTAQFSGTSRGANALAALAVGVAFALRAAGDVFGQVSPDGLSYTSGWPSWLSPLGWGNQLRPFDGERWWVLLLPVGLLVVAVVAAYRLTDRRDLGAGLLADRPGPATATAAMRSPIGLAWHLQRGVLLGWAVGIGVLGLAMGAVSDEIDDMVAENPTAAEMVNQLGGGAVLVEAYLSAMLALFALTIGGYVVQALLRARTEETDGVLEAVLATSVDRYAWLGAHLLNTVLGATLLTVVGGASTGLGQGLVTGDPVGRTVDLSAAALVRLPALLVLAGIVVVLIGVLPRWSVPLSWATLLLFLLVGQLGAVLELPQPVLDVSPFTHVPAAPAVDATALPLVVLTAVAAALAGAGLVAFRRRDLTP</sequence>
<protein>
    <submittedName>
        <fullName evidence="2">ABC-2 type transport system permease protein</fullName>
    </submittedName>
</protein>
<organism evidence="2 3">
    <name type="scientific">Micromonospora yangpuensis</name>
    <dbReference type="NCBI Taxonomy" id="683228"/>
    <lineage>
        <taxon>Bacteria</taxon>
        <taxon>Bacillati</taxon>
        <taxon>Actinomycetota</taxon>
        <taxon>Actinomycetes</taxon>
        <taxon>Micromonosporales</taxon>
        <taxon>Micromonosporaceae</taxon>
        <taxon>Micromonospora</taxon>
    </lineage>
</organism>
<dbReference type="EMBL" id="FMIA01000002">
    <property type="protein sequence ID" value="SCL56740.1"/>
    <property type="molecule type" value="Genomic_DNA"/>
</dbReference>
<feature type="transmembrane region" description="Helical" evidence="1">
    <location>
        <begin position="188"/>
        <end position="206"/>
    </location>
</feature>
<dbReference type="AlphaFoldDB" id="A0A1C6US21"/>
<feature type="transmembrane region" description="Helical" evidence="1">
    <location>
        <begin position="245"/>
        <end position="263"/>
    </location>
</feature>
<keyword evidence="1" id="KW-1133">Transmembrane helix</keyword>
<evidence type="ECO:0000256" key="1">
    <source>
        <dbReference type="SAM" id="Phobius"/>
    </source>
</evidence>
<gene>
    <name evidence="2" type="ORF">GA0070617_3324</name>
</gene>
<feature type="transmembrane region" description="Helical" evidence="1">
    <location>
        <begin position="470"/>
        <end position="491"/>
    </location>
</feature>
<dbReference type="STRING" id="683228.GA0070617_3324"/>
<evidence type="ECO:0000313" key="3">
    <source>
        <dbReference type="Proteomes" id="UP000198937"/>
    </source>
</evidence>
<dbReference type="RefSeq" id="WP_091438817.1">
    <property type="nucleotide sequence ID" value="NZ_BMMJ01000005.1"/>
</dbReference>
<evidence type="ECO:0000313" key="2">
    <source>
        <dbReference type="EMBL" id="SCL56740.1"/>
    </source>
</evidence>
<feature type="transmembrane region" description="Helical" evidence="1">
    <location>
        <begin position="155"/>
        <end position="176"/>
    </location>
</feature>
<feature type="transmembrane region" description="Helical" evidence="1">
    <location>
        <begin position="303"/>
        <end position="322"/>
    </location>
</feature>
<keyword evidence="1" id="KW-0812">Transmembrane</keyword>
<feature type="transmembrane region" description="Helical" evidence="1">
    <location>
        <begin position="342"/>
        <end position="369"/>
    </location>
</feature>
<proteinExistence type="predicted"/>
<reference evidence="3" key="1">
    <citation type="submission" date="2016-06" db="EMBL/GenBank/DDBJ databases">
        <authorList>
            <person name="Varghese N."/>
            <person name="Submissions Spin"/>
        </authorList>
    </citation>
    <scope>NUCLEOTIDE SEQUENCE [LARGE SCALE GENOMIC DNA]</scope>
    <source>
        <strain evidence="3">DSM 45577</strain>
    </source>
</reference>
<name>A0A1C6US21_9ACTN</name>
<accession>A0A1C6US21</accession>
<dbReference type="Proteomes" id="UP000198937">
    <property type="component" value="Unassembled WGS sequence"/>
</dbReference>
<feature type="transmembrane region" description="Helical" evidence="1">
    <location>
        <begin position="402"/>
        <end position="422"/>
    </location>
</feature>